<dbReference type="GO" id="GO:0006950">
    <property type="term" value="P:response to stress"/>
    <property type="evidence" value="ECO:0007669"/>
    <property type="project" value="TreeGrafter"/>
</dbReference>
<sequence>MDLKFKNIAWVGKNISQKFETMCQEVDNIVCQDTVRYVESHVQAAGESVKKFYSDVVQDFVPPLVDPLKHEVQEVVLKGNASISSYIKSMIDLEGNSVDTVNKQSHEELDAVDPIKNQVVLAFSQLDLVNQITASISVDSDERAKSDLLSGQVDDVLTYKILDVGVEEYAIKELSSTSEVLELMSHGDKDSIEASSFCEFGDYNNQHACGFVAEVSPATSVHIVDCQSTEKLDTVCDYFAAVSVSDASNTLAASEMDFSVGSNSLSEKSPENFPTETVFQNYPVDEAECVSDNSDALTSSKPSSITSQKDKAAELALINSSSVLSLESIGEDEYVSKNKFTGSLTEISPTSNAEFCGSAQLDTLTMTSSNIGSSHDHSDDMDYSGMETIELVNTAKLDDSCLMVDNSALYVVPYRTQKSRSLKKRIQDAFTSRKRLTKEYEQLAIWFGDVDMGSSQERLQSHMSPITSSTSDTNNLNSDQACDSEWELL</sequence>
<name>A0A5C7ICB6_9ROSI</name>
<protein>
    <submittedName>
        <fullName evidence="2">Uncharacterized protein</fullName>
    </submittedName>
</protein>
<proteinExistence type="predicted"/>
<feature type="compositionally biased region" description="Low complexity" evidence="1">
    <location>
        <begin position="467"/>
        <end position="479"/>
    </location>
</feature>
<accession>A0A5C7ICB6</accession>
<gene>
    <name evidence="2" type="ORF">EZV62_008066</name>
</gene>
<dbReference type="GO" id="GO:0061908">
    <property type="term" value="C:phagophore"/>
    <property type="evidence" value="ECO:0007669"/>
    <property type="project" value="TreeGrafter"/>
</dbReference>
<reference evidence="3" key="1">
    <citation type="journal article" date="2019" name="Gigascience">
        <title>De novo genome assembly of the endangered Acer yangbiense, a plant species with extremely small populations endemic to Yunnan Province, China.</title>
        <authorList>
            <person name="Yang J."/>
            <person name="Wariss H.M."/>
            <person name="Tao L."/>
            <person name="Zhang R."/>
            <person name="Yun Q."/>
            <person name="Hollingsworth P."/>
            <person name="Dao Z."/>
            <person name="Luo G."/>
            <person name="Guo H."/>
            <person name="Ma Y."/>
            <person name="Sun W."/>
        </authorList>
    </citation>
    <scope>NUCLEOTIDE SEQUENCE [LARGE SCALE GENOMIC DNA]</scope>
    <source>
        <strain evidence="3">cv. Malutang</strain>
    </source>
</reference>
<feature type="region of interest" description="Disordered" evidence="1">
    <location>
        <begin position="458"/>
        <end position="482"/>
    </location>
</feature>
<dbReference type="AlphaFoldDB" id="A0A5C7ICB6"/>
<dbReference type="Proteomes" id="UP000323000">
    <property type="component" value="Chromosome 3"/>
</dbReference>
<dbReference type="OrthoDB" id="1644512at2759"/>
<evidence type="ECO:0000256" key="1">
    <source>
        <dbReference type="SAM" id="MobiDB-lite"/>
    </source>
</evidence>
<evidence type="ECO:0000313" key="2">
    <source>
        <dbReference type="EMBL" id="TXG66791.1"/>
    </source>
</evidence>
<keyword evidence="3" id="KW-1185">Reference proteome</keyword>
<comment type="caution">
    <text evidence="2">The sequence shown here is derived from an EMBL/GenBank/DDBJ whole genome shotgun (WGS) entry which is preliminary data.</text>
</comment>
<dbReference type="EMBL" id="VAHF01000003">
    <property type="protein sequence ID" value="TXG66791.1"/>
    <property type="molecule type" value="Genomic_DNA"/>
</dbReference>
<dbReference type="InterPro" id="IPR053273">
    <property type="entry name" value="CST_Regulator"/>
</dbReference>
<dbReference type="GO" id="GO:0005776">
    <property type="term" value="C:autophagosome"/>
    <property type="evidence" value="ECO:0007669"/>
    <property type="project" value="TreeGrafter"/>
</dbReference>
<evidence type="ECO:0000313" key="3">
    <source>
        <dbReference type="Proteomes" id="UP000323000"/>
    </source>
</evidence>
<dbReference type="PANTHER" id="PTHR34659">
    <property type="entry name" value="BNAA05G11610D PROTEIN"/>
    <property type="match status" value="1"/>
</dbReference>
<dbReference type="PANTHER" id="PTHR34659:SF1">
    <property type="entry name" value="PROTEIN EGT2"/>
    <property type="match status" value="1"/>
</dbReference>
<organism evidence="2 3">
    <name type="scientific">Acer yangbiense</name>
    <dbReference type="NCBI Taxonomy" id="1000413"/>
    <lineage>
        <taxon>Eukaryota</taxon>
        <taxon>Viridiplantae</taxon>
        <taxon>Streptophyta</taxon>
        <taxon>Embryophyta</taxon>
        <taxon>Tracheophyta</taxon>
        <taxon>Spermatophyta</taxon>
        <taxon>Magnoliopsida</taxon>
        <taxon>eudicotyledons</taxon>
        <taxon>Gunneridae</taxon>
        <taxon>Pentapetalae</taxon>
        <taxon>rosids</taxon>
        <taxon>malvids</taxon>
        <taxon>Sapindales</taxon>
        <taxon>Sapindaceae</taxon>
        <taxon>Hippocastanoideae</taxon>
        <taxon>Acereae</taxon>
        <taxon>Acer</taxon>
    </lineage>
</organism>